<keyword evidence="2" id="KW-0677">Repeat</keyword>
<dbReference type="InterPro" id="IPR038081">
    <property type="entry name" value="CalX-like_sf"/>
</dbReference>
<dbReference type="AlphaFoldDB" id="F3PRQ3"/>
<dbReference type="eggNOG" id="ENOG5031DD1">
    <property type="taxonomic scope" value="Bacteria"/>
</dbReference>
<organism evidence="6 7">
    <name type="scientific">Bacteroides fluxus YIT 12057</name>
    <dbReference type="NCBI Taxonomy" id="763034"/>
    <lineage>
        <taxon>Bacteria</taxon>
        <taxon>Pseudomonadati</taxon>
        <taxon>Bacteroidota</taxon>
        <taxon>Bacteroidia</taxon>
        <taxon>Bacteroidales</taxon>
        <taxon>Bacteroidaceae</taxon>
        <taxon>Bacteroides</taxon>
    </lineage>
</organism>
<feature type="chain" id="PRO_5003304741" evidence="4">
    <location>
        <begin position="23"/>
        <end position="302"/>
    </location>
</feature>
<evidence type="ECO:0000256" key="1">
    <source>
        <dbReference type="ARBA" id="ARBA00022729"/>
    </source>
</evidence>
<name>F3PRQ3_9BACE</name>
<keyword evidence="7" id="KW-1185">Reference proteome</keyword>
<reference evidence="6 7" key="1">
    <citation type="submission" date="2011-02" db="EMBL/GenBank/DDBJ databases">
        <authorList>
            <person name="Weinstock G."/>
            <person name="Sodergren E."/>
            <person name="Clifton S."/>
            <person name="Fulton L."/>
            <person name="Fulton B."/>
            <person name="Courtney L."/>
            <person name="Fronick C."/>
            <person name="Harrison M."/>
            <person name="Strong C."/>
            <person name="Farmer C."/>
            <person name="Delahaunty K."/>
            <person name="Markovic C."/>
            <person name="Hall O."/>
            <person name="Minx P."/>
            <person name="Tomlinson C."/>
            <person name="Mitreva M."/>
            <person name="Hou S."/>
            <person name="Chen J."/>
            <person name="Wollam A."/>
            <person name="Pepin K.H."/>
            <person name="Johnson M."/>
            <person name="Bhonagiri V."/>
            <person name="Zhang X."/>
            <person name="Suruliraj S."/>
            <person name="Warren W."/>
            <person name="Chinwalla A."/>
            <person name="Mardis E.R."/>
            <person name="Wilson R.K."/>
        </authorList>
    </citation>
    <scope>NUCLEOTIDE SEQUENCE [LARGE SCALE GENOMIC DNA]</scope>
    <source>
        <strain evidence="6 7">YIT 12057</strain>
    </source>
</reference>
<feature type="signal peptide" evidence="4">
    <location>
        <begin position="1"/>
        <end position="22"/>
    </location>
</feature>
<gene>
    <name evidence="6" type="ORF">HMPREF9446_01405</name>
</gene>
<dbReference type="EMBL" id="AFBN01000025">
    <property type="protein sequence ID" value="EGF58104.1"/>
    <property type="molecule type" value="Genomic_DNA"/>
</dbReference>
<evidence type="ECO:0000313" key="6">
    <source>
        <dbReference type="EMBL" id="EGF58104.1"/>
    </source>
</evidence>
<keyword evidence="1 4" id="KW-0732">Signal</keyword>
<dbReference type="SUPFAM" id="SSF141072">
    <property type="entry name" value="CalX-like"/>
    <property type="match status" value="1"/>
</dbReference>
<dbReference type="Proteomes" id="UP000003416">
    <property type="component" value="Unassembled WGS sequence"/>
</dbReference>
<dbReference type="GO" id="GO:0016020">
    <property type="term" value="C:membrane"/>
    <property type="evidence" value="ECO:0007669"/>
    <property type="project" value="InterPro"/>
</dbReference>
<evidence type="ECO:0000256" key="2">
    <source>
        <dbReference type="ARBA" id="ARBA00022737"/>
    </source>
</evidence>
<feature type="domain" description="Calx-beta" evidence="5">
    <location>
        <begin position="22"/>
        <end position="127"/>
    </location>
</feature>
<protein>
    <submittedName>
        <fullName evidence="6">Conserved domain protein</fullName>
    </submittedName>
</protein>
<dbReference type="HOGENOM" id="CLU_935839_0_0_10"/>
<keyword evidence="3" id="KW-0106">Calcium</keyword>
<evidence type="ECO:0000313" key="7">
    <source>
        <dbReference type="Proteomes" id="UP000003416"/>
    </source>
</evidence>
<evidence type="ECO:0000259" key="5">
    <source>
        <dbReference type="SMART" id="SM00237"/>
    </source>
</evidence>
<dbReference type="STRING" id="763034.HMPREF9446_01405"/>
<dbReference type="GO" id="GO:0007154">
    <property type="term" value="P:cell communication"/>
    <property type="evidence" value="ECO:0007669"/>
    <property type="project" value="InterPro"/>
</dbReference>
<dbReference type="Gene3D" id="2.60.40.2030">
    <property type="match status" value="1"/>
</dbReference>
<dbReference type="Pfam" id="PF03160">
    <property type="entry name" value="Calx-beta"/>
    <property type="match status" value="1"/>
</dbReference>
<dbReference type="SMART" id="SM00237">
    <property type="entry name" value="Calx_beta"/>
    <property type="match status" value="1"/>
</dbReference>
<dbReference type="PROSITE" id="PS51257">
    <property type="entry name" value="PROKAR_LIPOPROTEIN"/>
    <property type="match status" value="1"/>
</dbReference>
<dbReference type="InterPro" id="IPR003644">
    <property type="entry name" value="Calx_beta"/>
</dbReference>
<evidence type="ECO:0000256" key="4">
    <source>
        <dbReference type="SAM" id="SignalP"/>
    </source>
</evidence>
<sequence>MKYSNMKINKIFALLLAATLFAACSDDDNDWNNGNATVSMGQTEISVKENKGIFNVPIEVEGTQNGPIRITVEVAETGENPAMDNIHYYVTSKTILIPADATSGNIEIATVDDDDINETRTFTVTITKVEGGSIGTNAVTTVSLRDNDSAFYEKLQGKWKMEGASPYTGNFSWDVNVIGYEENEEGYNQTLYVTGMMGYAWTQATLAYNFDMTTKKVTLSFVLGTMFAENVGFTDGNFDVYLGTVNGNQMVTSGTIDGECSEDMKTITFDTSKVLYFFLAPAGSGQLSGNLWDAIGNITMTK</sequence>
<comment type="caution">
    <text evidence="6">The sequence shown here is derived from an EMBL/GenBank/DDBJ whole genome shotgun (WGS) entry which is preliminary data.</text>
</comment>
<proteinExistence type="predicted"/>
<evidence type="ECO:0000256" key="3">
    <source>
        <dbReference type="ARBA" id="ARBA00022837"/>
    </source>
</evidence>
<accession>F3PRQ3</accession>